<proteinExistence type="predicted"/>
<dbReference type="InterPro" id="IPR051070">
    <property type="entry name" value="NF-kappa-B_inhibitor"/>
</dbReference>
<keyword evidence="1" id="KW-0677">Repeat</keyword>
<feature type="repeat" description="ANK" evidence="3">
    <location>
        <begin position="203"/>
        <end position="235"/>
    </location>
</feature>
<dbReference type="Gene3D" id="1.25.40.20">
    <property type="entry name" value="Ankyrin repeat-containing domain"/>
    <property type="match status" value="1"/>
</dbReference>
<feature type="repeat" description="ANK" evidence="3">
    <location>
        <begin position="95"/>
        <end position="127"/>
    </location>
</feature>
<keyword evidence="2 3" id="KW-0040">ANK repeat</keyword>
<dbReference type="GO" id="GO:0005829">
    <property type="term" value="C:cytosol"/>
    <property type="evidence" value="ECO:0007669"/>
    <property type="project" value="TreeGrafter"/>
</dbReference>
<dbReference type="InterPro" id="IPR036770">
    <property type="entry name" value="Ankyrin_rpt-contain_sf"/>
</dbReference>
<dbReference type="PRINTS" id="PR01415">
    <property type="entry name" value="ANKYRIN"/>
</dbReference>
<dbReference type="OrthoDB" id="341259at2759"/>
<dbReference type="GO" id="GO:0071356">
    <property type="term" value="P:cellular response to tumor necrosis factor"/>
    <property type="evidence" value="ECO:0007669"/>
    <property type="project" value="TreeGrafter"/>
</dbReference>
<organism evidence="4 5">
    <name type="scientific">Saprolegnia parasitica (strain CBS 223.65)</name>
    <dbReference type="NCBI Taxonomy" id="695850"/>
    <lineage>
        <taxon>Eukaryota</taxon>
        <taxon>Sar</taxon>
        <taxon>Stramenopiles</taxon>
        <taxon>Oomycota</taxon>
        <taxon>Saprolegniomycetes</taxon>
        <taxon>Saprolegniales</taxon>
        <taxon>Saprolegniaceae</taxon>
        <taxon>Saprolegnia</taxon>
    </lineage>
</organism>
<dbReference type="VEuPathDB" id="FungiDB:SPRG_09204"/>
<dbReference type="Proteomes" id="UP000030745">
    <property type="component" value="Unassembled WGS sequence"/>
</dbReference>
<dbReference type="SUPFAM" id="SSF48403">
    <property type="entry name" value="Ankyrin repeat"/>
    <property type="match status" value="1"/>
</dbReference>
<dbReference type="InterPro" id="IPR002110">
    <property type="entry name" value="Ankyrin_rpt"/>
</dbReference>
<feature type="repeat" description="ANK" evidence="3">
    <location>
        <begin position="128"/>
        <end position="167"/>
    </location>
</feature>
<reference evidence="4 5" key="1">
    <citation type="journal article" date="2013" name="PLoS Genet.">
        <title>Distinctive expansion of potential virulence genes in the genome of the oomycete fish pathogen Saprolegnia parasitica.</title>
        <authorList>
            <person name="Jiang R.H."/>
            <person name="de Bruijn I."/>
            <person name="Haas B.J."/>
            <person name="Belmonte R."/>
            <person name="Lobach L."/>
            <person name="Christie J."/>
            <person name="van den Ackerveken G."/>
            <person name="Bottin A."/>
            <person name="Bulone V."/>
            <person name="Diaz-Moreno S.M."/>
            <person name="Dumas B."/>
            <person name="Fan L."/>
            <person name="Gaulin E."/>
            <person name="Govers F."/>
            <person name="Grenville-Briggs L.J."/>
            <person name="Horner N.R."/>
            <person name="Levin J.Z."/>
            <person name="Mammella M."/>
            <person name="Meijer H.J."/>
            <person name="Morris P."/>
            <person name="Nusbaum C."/>
            <person name="Oome S."/>
            <person name="Phillips A.J."/>
            <person name="van Rooyen D."/>
            <person name="Rzeszutek E."/>
            <person name="Saraiva M."/>
            <person name="Secombes C.J."/>
            <person name="Seidl M.F."/>
            <person name="Snel B."/>
            <person name="Stassen J.H."/>
            <person name="Sykes S."/>
            <person name="Tripathy S."/>
            <person name="van den Berg H."/>
            <person name="Vega-Arreguin J.C."/>
            <person name="Wawra S."/>
            <person name="Young S.K."/>
            <person name="Zeng Q."/>
            <person name="Dieguez-Uribeondo J."/>
            <person name="Russ C."/>
            <person name="Tyler B.M."/>
            <person name="van West P."/>
        </authorList>
    </citation>
    <scope>NUCLEOTIDE SEQUENCE [LARGE SCALE GENOMIC DNA]</scope>
    <source>
        <strain evidence="4 5">CBS 223.65</strain>
    </source>
</reference>
<dbReference type="CDD" id="cd00065">
    <property type="entry name" value="FYVE_like_SF"/>
    <property type="match status" value="1"/>
</dbReference>
<dbReference type="SMART" id="SM00248">
    <property type="entry name" value="ANK"/>
    <property type="match status" value="4"/>
</dbReference>
<sequence>MPAVLDYTVSRPSSSLQDDDAFETDRHSYMSMDSPAVQKSLLGLFNKRGYNIQASPRTNLHSPATGESNINNSFGSTASWSSNSNSVLSFREPVHGQAPIHIAIRRGDIRVLEALVRSDETLELEDDHGNTPLHFAVGTSRRISSSVAYHMVSLLVAAGANVHARNNKGFTPIVVHLMTLRKDDATILKMLLHEGADVESEIDGESLLHVAVAQQMPTVASVLVAYGANINTTNNVGLPLSKVASSSALTSILAHLTHAQPYVRIQAQHQCMDCGRHLTQRAKCWRWLRFLFKNEAQNCYHCGWLFCSKCTGPAPVRDALPASFDRHDDNDGDDYRNKNVVCCRICANLLKERLGKRHQL</sequence>
<dbReference type="GeneID" id="24131390"/>
<dbReference type="KEGG" id="spar:SPRG_09204"/>
<dbReference type="EMBL" id="KK583235">
    <property type="protein sequence ID" value="KDO25065.1"/>
    <property type="molecule type" value="Genomic_DNA"/>
</dbReference>
<dbReference type="PROSITE" id="PS50088">
    <property type="entry name" value="ANK_REPEAT"/>
    <property type="match status" value="3"/>
</dbReference>
<accession>A0A067C7C1</accession>
<evidence type="ECO:0000313" key="5">
    <source>
        <dbReference type="Proteomes" id="UP000030745"/>
    </source>
</evidence>
<dbReference type="PROSITE" id="PS50297">
    <property type="entry name" value="ANK_REP_REGION"/>
    <property type="match status" value="3"/>
</dbReference>
<dbReference type="AlphaFoldDB" id="A0A067C7C1"/>
<dbReference type="Pfam" id="PF12796">
    <property type="entry name" value="Ank_2"/>
    <property type="match status" value="1"/>
</dbReference>
<protein>
    <submittedName>
        <fullName evidence="4">Uncharacterized protein</fullName>
    </submittedName>
</protein>
<dbReference type="RefSeq" id="XP_012204139.1">
    <property type="nucleotide sequence ID" value="XM_012348749.1"/>
</dbReference>
<dbReference type="STRING" id="695850.A0A067C7C1"/>
<evidence type="ECO:0000313" key="4">
    <source>
        <dbReference type="EMBL" id="KDO25065.1"/>
    </source>
</evidence>
<evidence type="ECO:0000256" key="3">
    <source>
        <dbReference type="PROSITE-ProRule" id="PRU00023"/>
    </source>
</evidence>
<dbReference type="PANTHER" id="PTHR46680">
    <property type="entry name" value="NF-KAPPA-B INHIBITOR ALPHA"/>
    <property type="match status" value="1"/>
</dbReference>
<evidence type="ECO:0000256" key="2">
    <source>
        <dbReference type="ARBA" id="ARBA00023043"/>
    </source>
</evidence>
<dbReference type="OMA" id="GLMCYEV"/>
<dbReference type="GO" id="GO:0051059">
    <property type="term" value="F:NF-kappaB binding"/>
    <property type="evidence" value="ECO:0007669"/>
    <property type="project" value="TreeGrafter"/>
</dbReference>
<dbReference type="PANTHER" id="PTHR46680:SF3">
    <property type="entry name" value="NF-KAPPA-B INHIBITOR CACTUS"/>
    <property type="match status" value="1"/>
</dbReference>
<gene>
    <name evidence="4" type="ORF">SPRG_09204</name>
</gene>
<evidence type="ECO:0000256" key="1">
    <source>
        <dbReference type="ARBA" id="ARBA00022737"/>
    </source>
</evidence>
<name>A0A067C7C1_SAPPC</name>
<keyword evidence="5" id="KW-1185">Reference proteome</keyword>